<name>A0A0F9ZC69_9MICR</name>
<dbReference type="VEuPathDB" id="MicrosporidiaDB:NCER_101281"/>
<keyword evidence="3" id="KW-1185">Reference proteome</keyword>
<feature type="region of interest" description="Disordered" evidence="1">
    <location>
        <begin position="103"/>
        <end position="136"/>
    </location>
</feature>
<proteinExistence type="predicted"/>
<evidence type="ECO:0000313" key="3">
    <source>
        <dbReference type="Proteomes" id="UP000034350"/>
    </source>
</evidence>
<reference evidence="2 3" key="1">
    <citation type="journal article" date="2015" name="Environ. Microbiol.">
        <title>Genome analyses suggest the presence of polyploidy and recent human-driven expansions in eight global populations of the honeybee pathogen Nosema ceranae.</title>
        <authorList>
            <person name="Pelin A."/>
            <person name="Selman M."/>
            <person name="Aris-Brosou S."/>
            <person name="Farinelli L."/>
            <person name="Corradi N."/>
        </authorList>
    </citation>
    <scope>NUCLEOTIDE SEQUENCE [LARGE SCALE GENOMIC DNA]</scope>
    <source>
        <strain evidence="2 3">PA08 1199</strain>
    </source>
</reference>
<accession>A0A0F9ZC69</accession>
<dbReference type="EMBL" id="JPQZ01000027">
    <property type="protein sequence ID" value="KKO75244.1"/>
    <property type="molecule type" value="Genomic_DNA"/>
</dbReference>
<dbReference type="VEuPathDB" id="MicrosporidiaDB:AAJ76_2700031779"/>
<protein>
    <submittedName>
        <fullName evidence="2">Uncharacterized protein</fullName>
    </submittedName>
</protein>
<dbReference type="Proteomes" id="UP000034350">
    <property type="component" value="Unassembled WGS sequence"/>
</dbReference>
<sequence length="167" mass="19588">MDAEKRSQSVVGKKDEIEQGENLILTDNHLRKVNEEDDLESLPVIVSEEEMMKQDKEDEGVDITPPSSHEQLVLQKMNFEITKGSSPKRLHRSKETSYLLKENLPRDFGRGKRAHIKNKKQARDTRAPRTRGHRIRKNKYETNDINNFNMKTVSNKHIRKEAERREN</sequence>
<feature type="compositionally biased region" description="Basic residues" evidence="1">
    <location>
        <begin position="111"/>
        <end position="120"/>
    </location>
</feature>
<dbReference type="AlphaFoldDB" id="A0A0F9ZC69"/>
<comment type="caution">
    <text evidence="2">The sequence shown here is derived from an EMBL/GenBank/DDBJ whole genome shotgun (WGS) entry which is preliminary data.</text>
</comment>
<dbReference type="VEuPathDB" id="MicrosporidiaDB:G9O61_00g013320"/>
<gene>
    <name evidence="2" type="ORF">AAJ76_2700031779</name>
</gene>
<dbReference type="GeneID" id="36319804"/>
<evidence type="ECO:0000256" key="1">
    <source>
        <dbReference type="SAM" id="MobiDB-lite"/>
    </source>
</evidence>
<organism evidence="2 3">
    <name type="scientific">Vairimorpha ceranae</name>
    <dbReference type="NCBI Taxonomy" id="40302"/>
    <lineage>
        <taxon>Eukaryota</taxon>
        <taxon>Fungi</taxon>
        <taxon>Fungi incertae sedis</taxon>
        <taxon>Microsporidia</taxon>
        <taxon>Nosematidae</taxon>
        <taxon>Vairimorpha</taxon>
    </lineage>
</organism>
<evidence type="ECO:0000313" key="2">
    <source>
        <dbReference type="EMBL" id="KKO75244.1"/>
    </source>
</evidence>
<dbReference type="RefSeq" id="XP_024330986.1">
    <property type="nucleotide sequence ID" value="XM_024474876.1"/>
</dbReference>